<dbReference type="EMBL" id="LGTQ01000013">
    <property type="protein sequence ID" value="KPM47024.1"/>
    <property type="molecule type" value="Genomic_DNA"/>
</dbReference>
<proteinExistence type="predicted"/>
<dbReference type="Proteomes" id="UP000050454">
    <property type="component" value="Unassembled WGS sequence"/>
</dbReference>
<keyword evidence="1 4" id="KW-0349">Heme</keyword>
<evidence type="ECO:0000313" key="6">
    <source>
        <dbReference type="EMBL" id="KPM47024.1"/>
    </source>
</evidence>
<keyword evidence="2 4" id="KW-0479">Metal-binding</keyword>
<gene>
    <name evidence="6" type="ORF">AFM12_17510</name>
</gene>
<dbReference type="InterPro" id="IPR036909">
    <property type="entry name" value="Cyt_c-like_dom_sf"/>
</dbReference>
<evidence type="ECO:0000256" key="1">
    <source>
        <dbReference type="ARBA" id="ARBA00022617"/>
    </source>
</evidence>
<dbReference type="PROSITE" id="PS51257">
    <property type="entry name" value="PROKAR_LIPOPROTEIN"/>
    <property type="match status" value="1"/>
</dbReference>
<keyword evidence="3 4" id="KW-0408">Iron</keyword>
<dbReference type="SUPFAM" id="SSF46626">
    <property type="entry name" value="Cytochrome c"/>
    <property type="match status" value="1"/>
</dbReference>
<accession>A0A0P7BZF7</accession>
<dbReference type="GO" id="GO:0009055">
    <property type="term" value="F:electron transfer activity"/>
    <property type="evidence" value="ECO:0007669"/>
    <property type="project" value="InterPro"/>
</dbReference>
<comment type="caution">
    <text evidence="6">The sequence shown here is derived from an EMBL/GenBank/DDBJ whole genome shotgun (WGS) entry which is preliminary data.</text>
</comment>
<dbReference type="PROSITE" id="PS51007">
    <property type="entry name" value="CYTC"/>
    <property type="match status" value="1"/>
</dbReference>
<dbReference type="AlphaFoldDB" id="A0A0P7BZF7"/>
<dbReference type="GO" id="GO:0020037">
    <property type="term" value="F:heme binding"/>
    <property type="evidence" value="ECO:0007669"/>
    <property type="project" value="InterPro"/>
</dbReference>
<organism evidence="6 7">
    <name type="scientific">Jiulongibacter sediminis</name>
    <dbReference type="NCBI Taxonomy" id="1605367"/>
    <lineage>
        <taxon>Bacteria</taxon>
        <taxon>Pseudomonadati</taxon>
        <taxon>Bacteroidota</taxon>
        <taxon>Cytophagia</taxon>
        <taxon>Cytophagales</taxon>
        <taxon>Leadbetterellaceae</taxon>
        <taxon>Jiulongibacter</taxon>
    </lineage>
</organism>
<dbReference type="Gene3D" id="1.10.760.10">
    <property type="entry name" value="Cytochrome c-like domain"/>
    <property type="match status" value="1"/>
</dbReference>
<keyword evidence="7" id="KW-1185">Reference proteome</keyword>
<feature type="domain" description="Cytochrome c" evidence="5">
    <location>
        <begin position="37"/>
        <end position="126"/>
    </location>
</feature>
<dbReference type="InterPro" id="IPR009056">
    <property type="entry name" value="Cyt_c-like_dom"/>
</dbReference>
<evidence type="ECO:0000259" key="5">
    <source>
        <dbReference type="PROSITE" id="PS51007"/>
    </source>
</evidence>
<dbReference type="STRING" id="1605367.AFM12_17510"/>
<evidence type="ECO:0000256" key="4">
    <source>
        <dbReference type="PROSITE-ProRule" id="PRU00433"/>
    </source>
</evidence>
<reference evidence="6 7" key="1">
    <citation type="submission" date="2015-07" db="EMBL/GenBank/DDBJ databases">
        <title>The draft genome sequence of Leadbetterella sp. JN14-9.</title>
        <authorList>
            <person name="Liu Y."/>
            <person name="Du J."/>
            <person name="Shao Z."/>
        </authorList>
    </citation>
    <scope>NUCLEOTIDE SEQUENCE [LARGE SCALE GENOMIC DNA]</scope>
    <source>
        <strain evidence="6 7">JN14-9</strain>
    </source>
</reference>
<sequence>MLHRNPTNQNINFMNYSKQITAIGLGLCLSLFSCEKEDDTTPAVTFSDVNAIFQANCQPCHLAGSGANFEARAKFVNDASIAAAVSSGIISRINKEQGDPALMPKNGNKLPASDIQLIQDWIDGGLQ</sequence>
<name>A0A0P7BZF7_9BACT</name>
<evidence type="ECO:0000256" key="3">
    <source>
        <dbReference type="ARBA" id="ARBA00023004"/>
    </source>
</evidence>
<evidence type="ECO:0000256" key="2">
    <source>
        <dbReference type="ARBA" id="ARBA00022723"/>
    </source>
</evidence>
<evidence type="ECO:0000313" key="7">
    <source>
        <dbReference type="Proteomes" id="UP000050454"/>
    </source>
</evidence>
<protein>
    <recommendedName>
        <fullName evidence="5">Cytochrome c domain-containing protein</fullName>
    </recommendedName>
</protein>
<dbReference type="GO" id="GO:0046872">
    <property type="term" value="F:metal ion binding"/>
    <property type="evidence" value="ECO:0007669"/>
    <property type="project" value="UniProtKB-KW"/>
</dbReference>